<name>A0A9P0JH38_ACAOB</name>
<sequence>MCDTPDSESDVPMQEIKDVSSVSTPKKNYKVRIMRRNTKETGKKSGSGSSQVRKVQLTRGANSAVAISLLRGAKEKLKSTPPLPNI</sequence>
<gene>
    <name evidence="2" type="ORF">ACAOBT_LOCUS311</name>
</gene>
<evidence type="ECO:0000256" key="1">
    <source>
        <dbReference type="SAM" id="MobiDB-lite"/>
    </source>
</evidence>
<dbReference type="EMBL" id="CAKOFQ010006652">
    <property type="protein sequence ID" value="CAH1953953.1"/>
    <property type="molecule type" value="Genomic_DNA"/>
</dbReference>
<protein>
    <submittedName>
        <fullName evidence="2">Uncharacterized protein</fullName>
    </submittedName>
</protein>
<dbReference type="Proteomes" id="UP001152888">
    <property type="component" value="Unassembled WGS sequence"/>
</dbReference>
<organism evidence="2 3">
    <name type="scientific">Acanthoscelides obtectus</name>
    <name type="common">Bean weevil</name>
    <name type="synonym">Bruchus obtectus</name>
    <dbReference type="NCBI Taxonomy" id="200917"/>
    <lineage>
        <taxon>Eukaryota</taxon>
        <taxon>Metazoa</taxon>
        <taxon>Ecdysozoa</taxon>
        <taxon>Arthropoda</taxon>
        <taxon>Hexapoda</taxon>
        <taxon>Insecta</taxon>
        <taxon>Pterygota</taxon>
        <taxon>Neoptera</taxon>
        <taxon>Endopterygota</taxon>
        <taxon>Coleoptera</taxon>
        <taxon>Polyphaga</taxon>
        <taxon>Cucujiformia</taxon>
        <taxon>Chrysomeloidea</taxon>
        <taxon>Chrysomelidae</taxon>
        <taxon>Bruchinae</taxon>
        <taxon>Bruchini</taxon>
        <taxon>Acanthoscelides</taxon>
    </lineage>
</organism>
<proteinExistence type="predicted"/>
<feature type="compositionally biased region" description="Basic residues" evidence="1">
    <location>
        <begin position="27"/>
        <end position="36"/>
    </location>
</feature>
<accession>A0A9P0JH38</accession>
<dbReference type="AlphaFoldDB" id="A0A9P0JH38"/>
<evidence type="ECO:0000313" key="2">
    <source>
        <dbReference type="EMBL" id="CAH1953953.1"/>
    </source>
</evidence>
<evidence type="ECO:0000313" key="3">
    <source>
        <dbReference type="Proteomes" id="UP001152888"/>
    </source>
</evidence>
<keyword evidence="3" id="KW-1185">Reference proteome</keyword>
<reference evidence="2" key="1">
    <citation type="submission" date="2022-03" db="EMBL/GenBank/DDBJ databases">
        <authorList>
            <person name="Sayadi A."/>
        </authorList>
    </citation>
    <scope>NUCLEOTIDE SEQUENCE</scope>
</reference>
<comment type="caution">
    <text evidence="2">The sequence shown here is derived from an EMBL/GenBank/DDBJ whole genome shotgun (WGS) entry which is preliminary data.</text>
</comment>
<feature type="region of interest" description="Disordered" evidence="1">
    <location>
        <begin position="1"/>
        <end position="61"/>
    </location>
</feature>